<dbReference type="KEGG" id="mcr:MCFN_01565"/>
<feature type="coiled-coil region" evidence="1">
    <location>
        <begin position="154"/>
        <end position="181"/>
    </location>
</feature>
<feature type="region of interest" description="Disordered" evidence="2">
    <location>
        <begin position="253"/>
        <end position="277"/>
    </location>
</feature>
<dbReference type="Proteomes" id="UP000027088">
    <property type="component" value="Chromosome"/>
</dbReference>
<accession>A0A059XRN1</accession>
<feature type="region of interest" description="Disordered" evidence="2">
    <location>
        <begin position="377"/>
        <end position="408"/>
    </location>
</feature>
<evidence type="ECO:0000256" key="3">
    <source>
        <dbReference type="SAM" id="SignalP"/>
    </source>
</evidence>
<keyword evidence="4" id="KW-0449">Lipoprotein</keyword>
<keyword evidence="3" id="KW-0732">Signal</keyword>
<dbReference type="EMBL" id="CP007521">
    <property type="protein sequence ID" value="AIA29458.1"/>
    <property type="molecule type" value="Genomic_DNA"/>
</dbReference>
<dbReference type="AlphaFoldDB" id="A0A059XRN1"/>
<gene>
    <name evidence="4" type="ORF">MCFN_01565</name>
</gene>
<protein>
    <submittedName>
        <fullName evidence="4">Lipoprotein</fullName>
    </submittedName>
</protein>
<evidence type="ECO:0000256" key="2">
    <source>
        <dbReference type="SAM" id="MobiDB-lite"/>
    </source>
</evidence>
<name>A0A059XRN1_9BACT</name>
<feature type="compositionally biased region" description="Acidic residues" evidence="2">
    <location>
        <begin position="394"/>
        <end position="405"/>
    </location>
</feature>
<dbReference type="PROSITE" id="PS51257">
    <property type="entry name" value="PROKAR_LIPOPROTEIN"/>
    <property type="match status" value="1"/>
</dbReference>
<evidence type="ECO:0000313" key="5">
    <source>
        <dbReference type="Proteomes" id="UP000027088"/>
    </source>
</evidence>
<reference evidence="4 5" key="1">
    <citation type="journal article" date="2014" name="Genome Announc.">
        <title>Complete Genome Sequence of the Bovine Mastitis Pathogen Mycoplasma californicum Strain ST-6T (ATCC 33461T).</title>
        <authorList>
            <person name="Calcutt M.J."/>
            <person name="Foecking M.F."/>
            <person name="Fox L.K."/>
        </authorList>
    </citation>
    <scope>NUCLEOTIDE SEQUENCE [LARGE SCALE GENOMIC DNA]</scope>
    <source>
        <strain evidence="4 5">ST-6</strain>
    </source>
</reference>
<keyword evidence="5" id="KW-1185">Reference proteome</keyword>
<feature type="signal peptide" evidence="3">
    <location>
        <begin position="1"/>
        <end position="18"/>
    </location>
</feature>
<keyword evidence="1" id="KW-0175">Coiled coil</keyword>
<feature type="chain" id="PRO_5001581590" evidence="3">
    <location>
        <begin position="19"/>
        <end position="423"/>
    </location>
</feature>
<dbReference type="RefSeq" id="WP_038561549.1">
    <property type="nucleotide sequence ID" value="NZ_CP007521.1"/>
</dbReference>
<evidence type="ECO:0000313" key="4">
    <source>
        <dbReference type="EMBL" id="AIA29458.1"/>
    </source>
</evidence>
<evidence type="ECO:0000256" key="1">
    <source>
        <dbReference type="SAM" id="Coils"/>
    </source>
</evidence>
<organism evidence="4 5">
    <name type="scientific">Mycoplasmopsis californica</name>
    <dbReference type="NCBI Taxonomy" id="2113"/>
    <lineage>
        <taxon>Bacteria</taxon>
        <taxon>Bacillati</taxon>
        <taxon>Mycoplasmatota</taxon>
        <taxon>Mycoplasmoidales</taxon>
        <taxon>Metamycoplasmataceae</taxon>
        <taxon>Mycoplasmopsis</taxon>
    </lineage>
</organism>
<sequence length="423" mass="48131">MKKLLLLAPLGVVPFVAASCSTKEKVKPINELLTKQNSGIQSPINSDNKYKKELEELAKIIDEISINLGLDKDTSTVFKVSKILELLKNINKDLLIKISKFKNAFNLKDIADKSDEKVKKALEALRKAFGEEGLNQPNNEQNDDPLQISHDEKINNLYAKIKELTNQLEKVEKTNQVINLVAQKLGIKTLKSEGDKYLDEIKNKLAMFNESDLTKLLKFKEEFKLKDLADKKDKNVKQAIEALKKAFADEGIDKQNLSDAPQDDEITPQTKSDTEQLKKETEQLKQENIKLQQELQQLKNQTNPSIQDSEKDKKIKELESTNADLMSQQQNLINEVNGLMQTQHLIKLKPEILDVIKGDPDLMDTLQKDAELRDLLNEGDLDPSEIKNSKEFQPLDDDDNDDSLITDDFLFSTSPKYDEEIKV</sequence>
<proteinExistence type="predicted"/>